<dbReference type="PANTHER" id="PTHR19848">
    <property type="entry name" value="WD40 REPEAT PROTEIN"/>
    <property type="match status" value="1"/>
</dbReference>
<sequence>MRSENVAIFWDYENCTPAAHLTGYNVVERIRSVVRKFGTNVKLFKAYLELSNASVNVSSKSVALRSELQSSGVSLTDCPHNGGKDVVDKMILVDMLLYAMDNPAPSNIVLITGDRDFAYAVSTLRNRGYTIVVIAQERIVHPSIKANASAYLDWSAEVLDAKVLGDHSRAASMEEGSKRHRNGLFAQTSRCEEKLAAGPSDYRSPGPERIPVDDDSGRKCEYPSTPSRPAVTRNGQLRSLSPTKSGPVPLPSSADDVFVTTAATGARASPWSAITQRAVCSYFLHGRCLFGDRCKKAHQQTSYEKNYDASAGKEGFQNIDITGHHLQHDRPRPLSSSSAYAPATSPMPSSPDSASGLVAQRQGDRIGHTTDETEESTSKQVPASVEDDIIGTVEHSADQDIDLPSAPGVTTATARPSEAQDPLIVVPTEHLGLKVVPPIFAVLVRRLQFHKSNGWTSGKPYMLKMIRLRQTTEVKTFELVVGHLDVYLVHLAYCRTDARNPPQELAKSRYDTLLCTTPELLISGSDDRTLFLWSPFGPSASRKPVARLLGHQRQVSYVAFSPDGRWAASAGWDGSVEVWEGRMGNFVATLRGHEGAVYRLAWSAESRLLVSASKDSTLEI</sequence>
<feature type="domain" description="C3H1-type" evidence="8">
    <location>
        <begin position="274"/>
        <end position="301"/>
    </location>
</feature>
<evidence type="ECO:0000256" key="6">
    <source>
        <dbReference type="PROSITE-ProRule" id="PRU00723"/>
    </source>
</evidence>
<evidence type="ECO:0000313" key="9">
    <source>
        <dbReference type="EMBL" id="GLB42060.1"/>
    </source>
</evidence>
<feature type="region of interest" description="Disordered" evidence="7">
    <location>
        <begin position="325"/>
        <end position="360"/>
    </location>
</feature>
<dbReference type="SUPFAM" id="SSF50978">
    <property type="entry name" value="WD40 repeat-like"/>
    <property type="match status" value="1"/>
</dbReference>
<evidence type="ECO:0000313" key="10">
    <source>
        <dbReference type="Proteomes" id="UP001063166"/>
    </source>
</evidence>
<keyword evidence="6" id="KW-0863">Zinc-finger</keyword>
<dbReference type="InterPro" id="IPR021139">
    <property type="entry name" value="NYN"/>
</dbReference>
<dbReference type="Proteomes" id="UP001063166">
    <property type="component" value="Unassembled WGS sequence"/>
</dbReference>
<feature type="compositionally biased region" description="Basic and acidic residues" evidence="7">
    <location>
        <begin position="210"/>
        <end position="221"/>
    </location>
</feature>
<dbReference type="GO" id="GO:0000027">
    <property type="term" value="P:ribosomal large subunit assembly"/>
    <property type="evidence" value="ECO:0007669"/>
    <property type="project" value="TreeGrafter"/>
</dbReference>
<dbReference type="PROSITE" id="PS50082">
    <property type="entry name" value="WD_REPEATS_2"/>
    <property type="match status" value="2"/>
</dbReference>
<feature type="region of interest" description="Disordered" evidence="7">
    <location>
        <begin position="195"/>
        <end position="251"/>
    </location>
</feature>
<dbReference type="SMART" id="SM00320">
    <property type="entry name" value="WD40"/>
    <property type="match status" value="3"/>
</dbReference>
<proteinExistence type="predicted"/>
<accession>A0A9P3PSP5</accession>
<feature type="compositionally biased region" description="Polar residues" evidence="7">
    <location>
        <begin position="233"/>
        <end position="244"/>
    </location>
</feature>
<evidence type="ECO:0000259" key="8">
    <source>
        <dbReference type="PROSITE" id="PS50103"/>
    </source>
</evidence>
<dbReference type="PANTHER" id="PTHR19848:SF0">
    <property type="entry name" value="NOTCHLESS PROTEIN HOMOLOG 1"/>
    <property type="match status" value="1"/>
</dbReference>
<dbReference type="InterPro" id="IPR015943">
    <property type="entry name" value="WD40/YVTN_repeat-like_dom_sf"/>
</dbReference>
<dbReference type="PROSITE" id="PS50294">
    <property type="entry name" value="WD_REPEATS_REGION"/>
    <property type="match status" value="2"/>
</dbReference>
<keyword evidence="6" id="KW-0479">Metal-binding</keyword>
<dbReference type="InterPro" id="IPR000571">
    <property type="entry name" value="Znf_CCCH"/>
</dbReference>
<evidence type="ECO:0000256" key="7">
    <source>
        <dbReference type="SAM" id="MobiDB-lite"/>
    </source>
</evidence>
<evidence type="ECO:0000256" key="3">
    <source>
        <dbReference type="ARBA" id="ARBA00022737"/>
    </source>
</evidence>
<dbReference type="Gene3D" id="3.40.50.1010">
    <property type="entry name" value="5'-nuclease"/>
    <property type="match status" value="1"/>
</dbReference>
<organism evidence="9 10">
    <name type="scientific">Lyophyllum shimeji</name>
    <name type="common">Hon-shimeji</name>
    <name type="synonym">Tricholoma shimeji</name>
    <dbReference type="NCBI Taxonomy" id="47721"/>
    <lineage>
        <taxon>Eukaryota</taxon>
        <taxon>Fungi</taxon>
        <taxon>Dikarya</taxon>
        <taxon>Basidiomycota</taxon>
        <taxon>Agaricomycotina</taxon>
        <taxon>Agaricomycetes</taxon>
        <taxon>Agaricomycetidae</taxon>
        <taxon>Agaricales</taxon>
        <taxon>Tricholomatineae</taxon>
        <taxon>Lyophyllaceae</taxon>
        <taxon>Lyophyllum</taxon>
    </lineage>
</organism>
<dbReference type="EMBL" id="BRPK01000011">
    <property type="protein sequence ID" value="GLB42060.1"/>
    <property type="molecule type" value="Genomic_DNA"/>
</dbReference>
<feature type="zinc finger region" description="C3H1-type" evidence="6">
    <location>
        <begin position="274"/>
        <end position="301"/>
    </location>
</feature>
<dbReference type="Pfam" id="PF01936">
    <property type="entry name" value="NYN"/>
    <property type="match status" value="1"/>
</dbReference>
<keyword evidence="2 5" id="KW-0853">WD repeat</keyword>
<evidence type="ECO:0000256" key="5">
    <source>
        <dbReference type="PROSITE-ProRule" id="PRU00221"/>
    </source>
</evidence>
<name>A0A9P3PSP5_LYOSH</name>
<feature type="repeat" description="WD" evidence="5">
    <location>
        <begin position="548"/>
        <end position="589"/>
    </location>
</feature>
<evidence type="ECO:0000256" key="4">
    <source>
        <dbReference type="ARBA" id="ARBA00023242"/>
    </source>
</evidence>
<dbReference type="GO" id="GO:0005730">
    <property type="term" value="C:nucleolus"/>
    <property type="evidence" value="ECO:0007669"/>
    <property type="project" value="TreeGrafter"/>
</dbReference>
<evidence type="ECO:0000256" key="1">
    <source>
        <dbReference type="ARBA" id="ARBA00004123"/>
    </source>
</evidence>
<dbReference type="PROSITE" id="PS50103">
    <property type="entry name" value="ZF_C3H1"/>
    <property type="match status" value="1"/>
</dbReference>
<reference evidence="9" key="1">
    <citation type="submission" date="2022-07" db="EMBL/GenBank/DDBJ databases">
        <title>The genome of Lyophyllum shimeji provides insight into the initial evolution of ectomycorrhizal fungal genome.</title>
        <authorList>
            <person name="Kobayashi Y."/>
            <person name="Shibata T."/>
            <person name="Hirakawa H."/>
            <person name="Shigenobu S."/>
            <person name="Nishiyama T."/>
            <person name="Yamada A."/>
            <person name="Hasebe M."/>
            <person name="Kawaguchi M."/>
        </authorList>
    </citation>
    <scope>NUCLEOTIDE SEQUENCE</scope>
    <source>
        <strain evidence="9">AT787</strain>
    </source>
</reference>
<evidence type="ECO:0000256" key="2">
    <source>
        <dbReference type="ARBA" id="ARBA00022574"/>
    </source>
</evidence>
<keyword evidence="6" id="KW-0862">Zinc</keyword>
<dbReference type="InterPro" id="IPR001680">
    <property type="entry name" value="WD40_rpt"/>
</dbReference>
<dbReference type="CDD" id="cd10910">
    <property type="entry name" value="PIN_limkain_b1_N_like"/>
    <property type="match status" value="1"/>
</dbReference>
<dbReference type="Gene3D" id="2.130.10.10">
    <property type="entry name" value="YVTN repeat-like/Quinoprotein amine dehydrogenase"/>
    <property type="match status" value="1"/>
</dbReference>
<dbReference type="InterPro" id="IPR036322">
    <property type="entry name" value="WD40_repeat_dom_sf"/>
</dbReference>
<dbReference type="OrthoDB" id="549353at2759"/>
<dbReference type="Gene3D" id="4.10.1000.10">
    <property type="entry name" value="Zinc finger, CCCH-type"/>
    <property type="match status" value="1"/>
</dbReference>
<feature type="compositionally biased region" description="Low complexity" evidence="7">
    <location>
        <begin position="333"/>
        <end position="355"/>
    </location>
</feature>
<keyword evidence="3" id="KW-0677">Repeat</keyword>
<gene>
    <name evidence="9" type="ORF">LshimejAT787_1100750</name>
</gene>
<protein>
    <submittedName>
        <fullName evidence="9">NYN domain containing protein</fullName>
    </submittedName>
</protein>
<feature type="region of interest" description="Disordered" evidence="7">
    <location>
        <begin position="395"/>
        <end position="415"/>
    </location>
</feature>
<comment type="subcellular location">
    <subcellularLocation>
        <location evidence="1">Nucleus</location>
    </subcellularLocation>
</comment>
<dbReference type="GO" id="GO:0004540">
    <property type="term" value="F:RNA nuclease activity"/>
    <property type="evidence" value="ECO:0007669"/>
    <property type="project" value="InterPro"/>
</dbReference>
<feature type="repeat" description="WD" evidence="5">
    <location>
        <begin position="590"/>
        <end position="620"/>
    </location>
</feature>
<dbReference type="AlphaFoldDB" id="A0A9P3PSP5"/>
<dbReference type="GO" id="GO:0008270">
    <property type="term" value="F:zinc ion binding"/>
    <property type="evidence" value="ECO:0007669"/>
    <property type="project" value="UniProtKB-KW"/>
</dbReference>
<comment type="caution">
    <text evidence="9">The sequence shown here is derived from an EMBL/GenBank/DDBJ whole genome shotgun (WGS) entry which is preliminary data.</text>
</comment>
<keyword evidence="4" id="KW-0539">Nucleus</keyword>
<dbReference type="SMART" id="SM00356">
    <property type="entry name" value="ZnF_C3H1"/>
    <property type="match status" value="1"/>
</dbReference>
<keyword evidence="10" id="KW-1185">Reference proteome</keyword>
<dbReference type="Pfam" id="PF00400">
    <property type="entry name" value="WD40"/>
    <property type="match status" value="2"/>
</dbReference>